<feature type="chain" id="PRO_5041955832" evidence="2">
    <location>
        <begin position="28"/>
        <end position="221"/>
    </location>
</feature>
<keyword evidence="4" id="KW-1185">Reference proteome</keyword>
<feature type="region of interest" description="Disordered" evidence="1">
    <location>
        <begin position="96"/>
        <end position="133"/>
    </location>
</feature>
<keyword evidence="2" id="KW-0732">Signal</keyword>
<dbReference type="EMBL" id="JASAOG010000084">
    <property type="protein sequence ID" value="KAK0053704.1"/>
    <property type="molecule type" value="Genomic_DNA"/>
</dbReference>
<sequence>MPFQRTGTFRLLLQIDLFLKIVPTNQAVTLSITKAPQLSYPIAQTHPSKPVMQKSPPLPSDHLVRLHLAKQQKGRQCLQQFTLNLHLKKKKELTSKRRNIMTANSDTDETESQFSVDDETDNNPSEMEEEETSSIQLGQISNICLNDYVLVAFIKKKNVKYLVGLVTKEEDEDGNIEVSFLRRSTKMERKFIAPVVPDIGTVPKQDIHQQAKVPLPEQSQA</sequence>
<reference evidence="3" key="2">
    <citation type="submission" date="2023-04" db="EMBL/GenBank/DDBJ databases">
        <authorList>
            <person name="Bu L."/>
            <person name="Lu L."/>
            <person name="Laidemitt M.R."/>
            <person name="Zhang S.M."/>
            <person name="Mutuku M."/>
            <person name="Mkoji G."/>
            <person name="Steinauer M."/>
            <person name="Loker E.S."/>
        </authorList>
    </citation>
    <scope>NUCLEOTIDE SEQUENCE</scope>
    <source>
        <strain evidence="3">KasaAsao</strain>
        <tissue evidence="3">Whole Snail</tissue>
    </source>
</reference>
<reference evidence="3" key="1">
    <citation type="journal article" date="2023" name="PLoS Negl. Trop. Dis.">
        <title>A genome sequence for Biomphalaria pfeifferi, the major vector snail for the human-infecting parasite Schistosoma mansoni.</title>
        <authorList>
            <person name="Bu L."/>
            <person name="Lu L."/>
            <person name="Laidemitt M.R."/>
            <person name="Zhang S.M."/>
            <person name="Mutuku M."/>
            <person name="Mkoji G."/>
            <person name="Steinauer M."/>
            <person name="Loker E.S."/>
        </authorList>
    </citation>
    <scope>NUCLEOTIDE SEQUENCE</scope>
    <source>
        <strain evidence="3">KasaAsao</strain>
    </source>
</reference>
<protein>
    <submittedName>
        <fullName evidence="3">Leucine-rich repeat-containing protein let-4</fullName>
    </submittedName>
</protein>
<proteinExistence type="predicted"/>
<accession>A0AAD8F8B2</accession>
<name>A0AAD8F8B2_BIOPF</name>
<feature type="signal peptide" evidence="2">
    <location>
        <begin position="1"/>
        <end position="27"/>
    </location>
</feature>
<dbReference type="AlphaFoldDB" id="A0AAD8F8B2"/>
<dbReference type="Proteomes" id="UP001233172">
    <property type="component" value="Unassembled WGS sequence"/>
</dbReference>
<evidence type="ECO:0000313" key="3">
    <source>
        <dbReference type="EMBL" id="KAK0053704.1"/>
    </source>
</evidence>
<evidence type="ECO:0000256" key="1">
    <source>
        <dbReference type="SAM" id="MobiDB-lite"/>
    </source>
</evidence>
<evidence type="ECO:0000313" key="4">
    <source>
        <dbReference type="Proteomes" id="UP001233172"/>
    </source>
</evidence>
<feature type="compositionally biased region" description="Acidic residues" evidence="1">
    <location>
        <begin position="106"/>
        <end position="132"/>
    </location>
</feature>
<gene>
    <name evidence="3" type="ORF">Bpfe_016924</name>
</gene>
<comment type="caution">
    <text evidence="3">The sequence shown here is derived from an EMBL/GenBank/DDBJ whole genome shotgun (WGS) entry which is preliminary data.</text>
</comment>
<organism evidence="3 4">
    <name type="scientific">Biomphalaria pfeifferi</name>
    <name type="common">Bloodfluke planorb</name>
    <name type="synonym">Freshwater snail</name>
    <dbReference type="NCBI Taxonomy" id="112525"/>
    <lineage>
        <taxon>Eukaryota</taxon>
        <taxon>Metazoa</taxon>
        <taxon>Spiralia</taxon>
        <taxon>Lophotrochozoa</taxon>
        <taxon>Mollusca</taxon>
        <taxon>Gastropoda</taxon>
        <taxon>Heterobranchia</taxon>
        <taxon>Euthyneura</taxon>
        <taxon>Panpulmonata</taxon>
        <taxon>Hygrophila</taxon>
        <taxon>Lymnaeoidea</taxon>
        <taxon>Planorbidae</taxon>
        <taxon>Biomphalaria</taxon>
    </lineage>
</organism>
<evidence type="ECO:0000256" key="2">
    <source>
        <dbReference type="SAM" id="SignalP"/>
    </source>
</evidence>